<dbReference type="InterPro" id="IPR058781">
    <property type="entry name" value="HH_AprE-like"/>
</dbReference>
<evidence type="ECO:0000313" key="14">
    <source>
        <dbReference type="Proteomes" id="UP000503018"/>
    </source>
</evidence>
<keyword evidence="8 9" id="KW-0472">Membrane</keyword>
<dbReference type="KEGG" id="slan:GV829_14215"/>
<dbReference type="InterPro" id="IPR010129">
    <property type="entry name" value="T1SS_HlyD"/>
</dbReference>
<dbReference type="InterPro" id="IPR050739">
    <property type="entry name" value="MFP"/>
</dbReference>
<evidence type="ECO:0000256" key="9">
    <source>
        <dbReference type="RuleBase" id="RU365093"/>
    </source>
</evidence>
<dbReference type="EMBL" id="CP053015">
    <property type="protein sequence ID" value="QJQ33443.1"/>
    <property type="molecule type" value="Genomic_DNA"/>
</dbReference>
<name>A0A6M4AWE4_9SPHN</name>
<evidence type="ECO:0000256" key="3">
    <source>
        <dbReference type="ARBA" id="ARBA00022448"/>
    </source>
</evidence>
<evidence type="ECO:0000256" key="2">
    <source>
        <dbReference type="ARBA" id="ARBA00009477"/>
    </source>
</evidence>
<keyword evidence="10" id="KW-0175">Coiled coil</keyword>
<dbReference type="PANTHER" id="PTHR30386">
    <property type="entry name" value="MEMBRANE FUSION SUBUNIT OF EMRAB-TOLC MULTIDRUG EFFLUX PUMP"/>
    <property type="match status" value="1"/>
</dbReference>
<feature type="domain" description="AprE-like long alpha-helical hairpin" evidence="11">
    <location>
        <begin position="100"/>
        <end position="285"/>
    </location>
</feature>
<protein>
    <recommendedName>
        <fullName evidence="9">Membrane fusion protein (MFP) family protein</fullName>
    </recommendedName>
</protein>
<feature type="domain" description="AprE-like beta-barrel" evidence="12">
    <location>
        <begin position="328"/>
        <end position="417"/>
    </location>
</feature>
<accession>A0A6M4AWE4</accession>
<evidence type="ECO:0000259" key="12">
    <source>
        <dbReference type="Pfam" id="PF26002"/>
    </source>
</evidence>
<dbReference type="Gene3D" id="2.40.50.100">
    <property type="match status" value="2"/>
</dbReference>
<dbReference type="RefSeq" id="WP_169947709.1">
    <property type="nucleotide sequence ID" value="NZ_CP053015.1"/>
</dbReference>
<proteinExistence type="inferred from homology"/>
<evidence type="ECO:0000313" key="13">
    <source>
        <dbReference type="EMBL" id="QJQ33443.1"/>
    </source>
</evidence>
<keyword evidence="6 9" id="KW-0812">Transmembrane</keyword>
<dbReference type="PANTHER" id="PTHR30386:SF17">
    <property type="entry name" value="ALKALINE PROTEASE SECRETION PROTEIN APRE"/>
    <property type="match status" value="1"/>
</dbReference>
<keyword evidence="3 9" id="KW-0813">Transport</keyword>
<evidence type="ECO:0000256" key="6">
    <source>
        <dbReference type="ARBA" id="ARBA00022692"/>
    </source>
</evidence>
<feature type="coiled-coil region" evidence="10">
    <location>
        <begin position="164"/>
        <end position="191"/>
    </location>
</feature>
<gene>
    <name evidence="13" type="ORF">GV829_14215</name>
</gene>
<sequence>MTAGSITADYGALVDRRMKRRKRIAYASVGTAITAIIALSTVVQVAGAVIASGNLSVASQTKSVSHPTGGVLARVAVRDGQRVKQGDVLLQLDTNVAGTSADVSEESLTALAARRDRLEAELQGRSRAAFDEAELDRSDPAARESINRERALFEARQAENGAQIAMLTARRRQLEAEIVGFRSRIASLRRQQALLAPELRGLRELYEQELVTINRLNEIERTDVTLRGEIATMEANIRQSQARIAEAEREMGLYRQSLRTSAGQELNQVVTALGEGRLRTVDAQDALERATIRAPQDGLVDSIAYVTPGSAVPAGQPILRIVPSNDNLVAEVRVSPADIDQVRVGQPVRLLFSSLQAARTPEVEGTVRFVSPERIDDPRTGQPYYRVHVAGYRGKLRYAGGAQLTNGMPVDAYITTESRSFISYLLKPILDQIERAFKQ</sequence>
<dbReference type="Proteomes" id="UP000503018">
    <property type="component" value="Chromosome"/>
</dbReference>
<evidence type="ECO:0000256" key="1">
    <source>
        <dbReference type="ARBA" id="ARBA00004377"/>
    </source>
</evidence>
<evidence type="ECO:0000256" key="8">
    <source>
        <dbReference type="ARBA" id="ARBA00023136"/>
    </source>
</evidence>
<evidence type="ECO:0000256" key="5">
    <source>
        <dbReference type="ARBA" id="ARBA00022519"/>
    </source>
</evidence>
<reference evidence="13 14" key="1">
    <citation type="submission" date="2020-01" db="EMBL/GenBank/DDBJ databases">
        <title>Sphingomonas sp. strain CSW-10.</title>
        <authorList>
            <person name="Chen W.-M."/>
        </authorList>
    </citation>
    <scope>NUCLEOTIDE SEQUENCE [LARGE SCALE GENOMIC DNA]</scope>
    <source>
        <strain evidence="13 14">CSW-10</strain>
    </source>
</reference>
<dbReference type="PROSITE" id="PS00543">
    <property type="entry name" value="HLYD_FAMILY"/>
    <property type="match status" value="1"/>
</dbReference>
<keyword evidence="14" id="KW-1185">Reference proteome</keyword>
<evidence type="ECO:0000259" key="11">
    <source>
        <dbReference type="Pfam" id="PF25994"/>
    </source>
</evidence>
<dbReference type="NCBIfam" id="TIGR01843">
    <property type="entry name" value="type_I_hlyD"/>
    <property type="match status" value="1"/>
</dbReference>
<comment type="subcellular location">
    <subcellularLocation>
        <location evidence="1 9">Cell inner membrane</location>
        <topology evidence="1 9">Single-pass membrane protein</topology>
    </subcellularLocation>
</comment>
<keyword evidence="4 9" id="KW-1003">Cell membrane</keyword>
<dbReference type="Gene3D" id="2.40.30.170">
    <property type="match status" value="1"/>
</dbReference>
<dbReference type="AlphaFoldDB" id="A0A6M4AWE4"/>
<comment type="similarity">
    <text evidence="2 9">Belongs to the membrane fusion protein (MFP) (TC 8.A.1) family.</text>
</comment>
<feature type="coiled-coil region" evidence="10">
    <location>
        <begin position="230"/>
        <end position="257"/>
    </location>
</feature>
<evidence type="ECO:0000256" key="10">
    <source>
        <dbReference type="SAM" id="Coils"/>
    </source>
</evidence>
<evidence type="ECO:0000256" key="7">
    <source>
        <dbReference type="ARBA" id="ARBA00022989"/>
    </source>
</evidence>
<evidence type="ECO:0000256" key="4">
    <source>
        <dbReference type="ARBA" id="ARBA00022475"/>
    </source>
</evidence>
<dbReference type="PRINTS" id="PR01490">
    <property type="entry name" value="RTXTOXIND"/>
</dbReference>
<dbReference type="Pfam" id="PF25994">
    <property type="entry name" value="HH_AprE"/>
    <property type="match status" value="1"/>
</dbReference>
<dbReference type="Pfam" id="PF26002">
    <property type="entry name" value="Beta-barrel_AprE"/>
    <property type="match status" value="1"/>
</dbReference>
<dbReference type="SUPFAM" id="SSF111369">
    <property type="entry name" value="HlyD-like secretion proteins"/>
    <property type="match status" value="1"/>
</dbReference>
<feature type="transmembrane region" description="Helical" evidence="9">
    <location>
        <begin position="24"/>
        <end position="51"/>
    </location>
</feature>
<dbReference type="GO" id="GO:0005886">
    <property type="term" value="C:plasma membrane"/>
    <property type="evidence" value="ECO:0007669"/>
    <property type="project" value="UniProtKB-SubCell"/>
</dbReference>
<dbReference type="GO" id="GO:0009306">
    <property type="term" value="P:protein secretion"/>
    <property type="evidence" value="ECO:0007669"/>
    <property type="project" value="InterPro"/>
</dbReference>
<dbReference type="InterPro" id="IPR006144">
    <property type="entry name" value="Secretion_HlyD_CS"/>
</dbReference>
<keyword evidence="5 9" id="KW-0997">Cell inner membrane</keyword>
<dbReference type="InterPro" id="IPR058982">
    <property type="entry name" value="Beta-barrel_AprE"/>
</dbReference>
<keyword evidence="7 9" id="KW-1133">Transmembrane helix</keyword>
<organism evidence="13 14">
    <name type="scientific">Sphingomonas lacunae</name>
    <dbReference type="NCBI Taxonomy" id="2698828"/>
    <lineage>
        <taxon>Bacteria</taxon>
        <taxon>Pseudomonadati</taxon>
        <taxon>Pseudomonadota</taxon>
        <taxon>Alphaproteobacteria</taxon>
        <taxon>Sphingomonadales</taxon>
        <taxon>Sphingomonadaceae</taxon>
        <taxon>Sphingomonas</taxon>
    </lineage>
</organism>